<evidence type="ECO:0000256" key="2">
    <source>
        <dbReference type="SAM" id="Phobius"/>
    </source>
</evidence>
<organism evidence="3 4">
    <name type="scientific">Halobaculum litoreum</name>
    <dbReference type="NCBI Taxonomy" id="3031998"/>
    <lineage>
        <taxon>Archaea</taxon>
        <taxon>Methanobacteriati</taxon>
        <taxon>Methanobacteriota</taxon>
        <taxon>Stenosarchaea group</taxon>
        <taxon>Halobacteria</taxon>
        <taxon>Halobacteriales</taxon>
        <taxon>Haloferacaceae</taxon>
        <taxon>Halobaculum</taxon>
    </lineage>
</organism>
<name>A0ABD5XTG0_9EURY</name>
<dbReference type="RefSeq" id="WP_284014043.1">
    <property type="nucleotide sequence ID" value="NZ_CP126156.1"/>
</dbReference>
<accession>A0ABD5XTG0</accession>
<dbReference type="EMBL" id="JBHSZG010000001">
    <property type="protein sequence ID" value="MFC7136909.1"/>
    <property type="molecule type" value="Genomic_DNA"/>
</dbReference>
<keyword evidence="2" id="KW-1133">Transmembrane helix</keyword>
<sequence length="76" mass="7960">MQVLQTPPPEPDALALAILVVGHAVACVVAAAVAEGAAGRWLRATRVAVGERRSRSRSPPWRSSRTRSGCSARSSP</sequence>
<evidence type="ECO:0000313" key="3">
    <source>
        <dbReference type="EMBL" id="MFC7136909.1"/>
    </source>
</evidence>
<dbReference type="AlphaFoldDB" id="A0ABD5XTG0"/>
<feature type="region of interest" description="Disordered" evidence="1">
    <location>
        <begin position="48"/>
        <end position="76"/>
    </location>
</feature>
<feature type="compositionally biased region" description="Low complexity" evidence="1">
    <location>
        <begin position="57"/>
        <end position="68"/>
    </location>
</feature>
<proteinExistence type="predicted"/>
<gene>
    <name evidence="3" type="ORF">ACFQRB_11355</name>
</gene>
<protein>
    <submittedName>
        <fullName evidence="3">Uncharacterized protein</fullName>
    </submittedName>
</protein>
<comment type="caution">
    <text evidence="3">The sequence shown here is derived from an EMBL/GenBank/DDBJ whole genome shotgun (WGS) entry which is preliminary data.</text>
</comment>
<evidence type="ECO:0000313" key="4">
    <source>
        <dbReference type="Proteomes" id="UP001596368"/>
    </source>
</evidence>
<evidence type="ECO:0000256" key="1">
    <source>
        <dbReference type="SAM" id="MobiDB-lite"/>
    </source>
</evidence>
<keyword evidence="2" id="KW-0812">Transmembrane</keyword>
<keyword evidence="4" id="KW-1185">Reference proteome</keyword>
<reference evidence="3 4" key="1">
    <citation type="journal article" date="2019" name="Int. J. Syst. Evol. Microbiol.">
        <title>The Global Catalogue of Microorganisms (GCM) 10K type strain sequencing project: providing services to taxonomists for standard genome sequencing and annotation.</title>
        <authorList>
            <consortium name="The Broad Institute Genomics Platform"/>
            <consortium name="The Broad Institute Genome Sequencing Center for Infectious Disease"/>
            <person name="Wu L."/>
            <person name="Ma J."/>
        </authorList>
    </citation>
    <scope>NUCLEOTIDE SEQUENCE [LARGE SCALE GENOMIC DNA]</scope>
    <source>
        <strain evidence="3 4">DT92</strain>
    </source>
</reference>
<dbReference type="Proteomes" id="UP001596368">
    <property type="component" value="Unassembled WGS sequence"/>
</dbReference>
<feature type="transmembrane region" description="Helical" evidence="2">
    <location>
        <begin position="13"/>
        <end position="34"/>
    </location>
</feature>
<dbReference type="GeneID" id="81121250"/>
<keyword evidence="2" id="KW-0472">Membrane</keyword>